<evidence type="ECO:0000313" key="2">
    <source>
        <dbReference type="EMBL" id="KAI9260552.1"/>
    </source>
</evidence>
<accession>A0AAD5K8D8</accession>
<dbReference type="EMBL" id="JAIXMP010000016">
    <property type="protein sequence ID" value="KAI9260552.1"/>
    <property type="molecule type" value="Genomic_DNA"/>
</dbReference>
<evidence type="ECO:0000313" key="3">
    <source>
        <dbReference type="Proteomes" id="UP001209540"/>
    </source>
</evidence>
<feature type="domain" description="F-box" evidence="1">
    <location>
        <begin position="9"/>
        <end position="56"/>
    </location>
</feature>
<dbReference type="InterPro" id="IPR001810">
    <property type="entry name" value="F-box_dom"/>
</dbReference>
<reference evidence="2" key="1">
    <citation type="journal article" date="2022" name="IScience">
        <title>Evolution of zygomycete secretomes and the origins of terrestrial fungal ecologies.</title>
        <authorList>
            <person name="Chang Y."/>
            <person name="Wang Y."/>
            <person name="Mondo S."/>
            <person name="Ahrendt S."/>
            <person name="Andreopoulos W."/>
            <person name="Barry K."/>
            <person name="Beard J."/>
            <person name="Benny G.L."/>
            <person name="Blankenship S."/>
            <person name="Bonito G."/>
            <person name="Cuomo C."/>
            <person name="Desiro A."/>
            <person name="Gervers K.A."/>
            <person name="Hundley H."/>
            <person name="Kuo A."/>
            <person name="LaButti K."/>
            <person name="Lang B.F."/>
            <person name="Lipzen A."/>
            <person name="O'Donnell K."/>
            <person name="Pangilinan J."/>
            <person name="Reynolds N."/>
            <person name="Sandor L."/>
            <person name="Smith M.E."/>
            <person name="Tsang A."/>
            <person name="Grigoriev I.V."/>
            <person name="Stajich J.E."/>
            <person name="Spatafora J.W."/>
        </authorList>
    </citation>
    <scope>NUCLEOTIDE SEQUENCE</scope>
    <source>
        <strain evidence="2">RSA 2281</strain>
    </source>
</reference>
<dbReference type="Gene3D" id="1.20.1280.50">
    <property type="match status" value="1"/>
</dbReference>
<keyword evidence="3" id="KW-1185">Reference proteome</keyword>
<dbReference type="AlphaFoldDB" id="A0AAD5K8D8"/>
<sequence>MTFHSRNSKDPLSVLPLEILISIFQELSSGDRISCLGACRAWRDWMLKAPMVWINVEVSRSQANVIFNLLPRVGRHIENLELNWDANRFMTPIARGVFKNLKSLHVLGVKAPRGSYLEHDLCLKAFRKVSDTLTDL</sequence>
<dbReference type="SUPFAM" id="SSF81383">
    <property type="entry name" value="F-box domain"/>
    <property type="match status" value="1"/>
</dbReference>
<name>A0AAD5K8D8_9FUNG</name>
<reference evidence="2" key="2">
    <citation type="submission" date="2023-02" db="EMBL/GenBank/DDBJ databases">
        <authorList>
            <consortium name="DOE Joint Genome Institute"/>
            <person name="Mondo S.J."/>
            <person name="Chang Y."/>
            <person name="Wang Y."/>
            <person name="Ahrendt S."/>
            <person name="Andreopoulos W."/>
            <person name="Barry K."/>
            <person name="Beard J."/>
            <person name="Benny G.L."/>
            <person name="Blankenship S."/>
            <person name="Bonito G."/>
            <person name="Cuomo C."/>
            <person name="Desiro A."/>
            <person name="Gervers K.A."/>
            <person name="Hundley H."/>
            <person name="Kuo A."/>
            <person name="LaButti K."/>
            <person name="Lang B.F."/>
            <person name="Lipzen A."/>
            <person name="O'Donnell K."/>
            <person name="Pangilinan J."/>
            <person name="Reynolds N."/>
            <person name="Sandor L."/>
            <person name="Smith M.W."/>
            <person name="Tsang A."/>
            <person name="Grigoriev I.V."/>
            <person name="Stajich J.E."/>
            <person name="Spatafora J.W."/>
        </authorList>
    </citation>
    <scope>NUCLEOTIDE SEQUENCE</scope>
    <source>
        <strain evidence="2">RSA 2281</strain>
    </source>
</reference>
<gene>
    <name evidence="2" type="ORF">BDA99DRAFT_85065</name>
</gene>
<evidence type="ECO:0000259" key="1">
    <source>
        <dbReference type="PROSITE" id="PS50181"/>
    </source>
</evidence>
<protein>
    <recommendedName>
        <fullName evidence="1">F-box domain-containing protein</fullName>
    </recommendedName>
</protein>
<dbReference type="PROSITE" id="PS50181">
    <property type="entry name" value="FBOX"/>
    <property type="match status" value="1"/>
</dbReference>
<organism evidence="2 3">
    <name type="scientific">Phascolomyces articulosus</name>
    <dbReference type="NCBI Taxonomy" id="60185"/>
    <lineage>
        <taxon>Eukaryota</taxon>
        <taxon>Fungi</taxon>
        <taxon>Fungi incertae sedis</taxon>
        <taxon>Mucoromycota</taxon>
        <taxon>Mucoromycotina</taxon>
        <taxon>Mucoromycetes</taxon>
        <taxon>Mucorales</taxon>
        <taxon>Lichtheimiaceae</taxon>
        <taxon>Phascolomyces</taxon>
    </lineage>
</organism>
<proteinExistence type="predicted"/>
<dbReference type="InterPro" id="IPR036047">
    <property type="entry name" value="F-box-like_dom_sf"/>
</dbReference>
<dbReference type="Proteomes" id="UP001209540">
    <property type="component" value="Unassembled WGS sequence"/>
</dbReference>
<comment type="caution">
    <text evidence="2">The sequence shown here is derived from an EMBL/GenBank/DDBJ whole genome shotgun (WGS) entry which is preliminary data.</text>
</comment>
<dbReference type="Pfam" id="PF12937">
    <property type="entry name" value="F-box-like"/>
    <property type="match status" value="1"/>
</dbReference>